<dbReference type="PANTHER" id="PTHR32322:SF2">
    <property type="entry name" value="EAMA DOMAIN-CONTAINING PROTEIN"/>
    <property type="match status" value="1"/>
</dbReference>
<feature type="transmembrane region" description="Helical" evidence="7">
    <location>
        <begin position="209"/>
        <end position="229"/>
    </location>
</feature>
<feature type="region of interest" description="Disordered" evidence="6">
    <location>
        <begin position="1"/>
        <end position="22"/>
    </location>
</feature>
<evidence type="ECO:0000256" key="2">
    <source>
        <dbReference type="ARBA" id="ARBA00007362"/>
    </source>
</evidence>
<evidence type="ECO:0000256" key="3">
    <source>
        <dbReference type="ARBA" id="ARBA00022692"/>
    </source>
</evidence>
<dbReference type="EMBL" id="WWHY01000001">
    <property type="protein sequence ID" value="MYR33918.1"/>
    <property type="molecule type" value="Genomic_DNA"/>
</dbReference>
<evidence type="ECO:0000256" key="5">
    <source>
        <dbReference type="ARBA" id="ARBA00023136"/>
    </source>
</evidence>
<dbReference type="InterPro" id="IPR050638">
    <property type="entry name" value="AA-Vitamin_Transporters"/>
</dbReference>
<dbReference type="PANTHER" id="PTHR32322">
    <property type="entry name" value="INNER MEMBRANE TRANSPORTER"/>
    <property type="match status" value="1"/>
</dbReference>
<organism evidence="9 10">
    <name type="scientific">Nocardiopsis alba</name>
    <dbReference type="NCBI Taxonomy" id="53437"/>
    <lineage>
        <taxon>Bacteria</taxon>
        <taxon>Bacillati</taxon>
        <taxon>Actinomycetota</taxon>
        <taxon>Actinomycetes</taxon>
        <taxon>Streptosporangiales</taxon>
        <taxon>Nocardiopsidaceae</taxon>
        <taxon>Nocardiopsis</taxon>
    </lineage>
</organism>
<dbReference type="GO" id="GO:0016020">
    <property type="term" value="C:membrane"/>
    <property type="evidence" value="ECO:0007669"/>
    <property type="project" value="UniProtKB-SubCell"/>
</dbReference>
<sequence>MARQEKSREERETSRSSPGGLGALLERAEPTTLAVIGSGCTSATGVFVKLSGANAGTAAFLRCALALVVLVPMALSELRRVGPRPGRLLGLDAAAGLLLGVDYVFWAASIHHVGAGIATVLLNVQVVVFPLLAWILLGDRISRSFLAALPVMLMGLALAAGAVGAGGVGVEDGEGNPWLGLAYGVAAGVTYAGYLFLSRLAGGRGHTVTPVCVSTLTAAVAAGTLGALWSGIDLVSLDAMAWLWLSLLALTGQVLTWLLVGSALPRLSATTGAAVLVLPPVMAVLLGAIVLGERATPLQLVGCALVVLAIWLSQRRARAS</sequence>
<keyword evidence="3 7" id="KW-0812">Transmembrane</keyword>
<feature type="domain" description="EamA" evidence="8">
    <location>
        <begin position="179"/>
        <end position="312"/>
    </location>
</feature>
<protein>
    <submittedName>
        <fullName evidence="9">EamA family transporter</fullName>
    </submittedName>
</protein>
<evidence type="ECO:0000259" key="8">
    <source>
        <dbReference type="Pfam" id="PF00892"/>
    </source>
</evidence>
<evidence type="ECO:0000256" key="7">
    <source>
        <dbReference type="SAM" id="Phobius"/>
    </source>
</evidence>
<dbReference type="Proteomes" id="UP000467124">
    <property type="component" value="Unassembled WGS sequence"/>
</dbReference>
<gene>
    <name evidence="9" type="ORF">GTW20_17060</name>
</gene>
<feature type="transmembrane region" description="Helical" evidence="7">
    <location>
        <begin position="241"/>
        <end position="260"/>
    </location>
</feature>
<keyword evidence="5 7" id="KW-0472">Membrane</keyword>
<evidence type="ECO:0000256" key="1">
    <source>
        <dbReference type="ARBA" id="ARBA00004141"/>
    </source>
</evidence>
<comment type="caution">
    <text evidence="9">The sequence shown here is derived from an EMBL/GenBank/DDBJ whole genome shotgun (WGS) entry which is preliminary data.</text>
</comment>
<feature type="transmembrane region" description="Helical" evidence="7">
    <location>
        <begin position="297"/>
        <end position="313"/>
    </location>
</feature>
<feature type="compositionally biased region" description="Basic and acidic residues" evidence="6">
    <location>
        <begin position="1"/>
        <end position="14"/>
    </location>
</feature>
<evidence type="ECO:0000313" key="9">
    <source>
        <dbReference type="EMBL" id="MYR33918.1"/>
    </source>
</evidence>
<feature type="domain" description="EamA" evidence="8">
    <location>
        <begin position="33"/>
        <end position="159"/>
    </location>
</feature>
<keyword evidence="4 7" id="KW-1133">Transmembrane helix</keyword>
<evidence type="ECO:0000313" key="10">
    <source>
        <dbReference type="Proteomes" id="UP000467124"/>
    </source>
</evidence>
<dbReference type="AlphaFoldDB" id="A0A7K2IVB1"/>
<evidence type="ECO:0000256" key="4">
    <source>
        <dbReference type="ARBA" id="ARBA00022989"/>
    </source>
</evidence>
<dbReference type="SUPFAM" id="SSF103481">
    <property type="entry name" value="Multidrug resistance efflux transporter EmrE"/>
    <property type="match status" value="2"/>
</dbReference>
<feature type="transmembrane region" description="Helical" evidence="7">
    <location>
        <begin position="178"/>
        <end position="197"/>
    </location>
</feature>
<feature type="transmembrane region" description="Helical" evidence="7">
    <location>
        <begin position="272"/>
        <end position="291"/>
    </location>
</feature>
<dbReference type="InterPro" id="IPR037185">
    <property type="entry name" value="EmrE-like"/>
</dbReference>
<feature type="transmembrane region" description="Helical" evidence="7">
    <location>
        <begin position="88"/>
        <end position="108"/>
    </location>
</feature>
<evidence type="ECO:0000256" key="6">
    <source>
        <dbReference type="SAM" id="MobiDB-lite"/>
    </source>
</evidence>
<comment type="similarity">
    <text evidence="2">Belongs to the EamA transporter family.</text>
</comment>
<dbReference type="RefSeq" id="WP_161111358.1">
    <property type="nucleotide sequence ID" value="NZ_WWHY01000001.1"/>
</dbReference>
<feature type="transmembrane region" description="Helical" evidence="7">
    <location>
        <begin position="114"/>
        <end position="137"/>
    </location>
</feature>
<reference evidence="9 10" key="1">
    <citation type="journal article" date="2019" name="Nat. Commun.">
        <title>The antimicrobial potential of Streptomyces from insect microbiomes.</title>
        <authorList>
            <person name="Chevrette M.G."/>
            <person name="Carlson C.M."/>
            <person name="Ortega H.E."/>
            <person name="Thomas C."/>
            <person name="Ananiev G.E."/>
            <person name="Barns K.J."/>
            <person name="Book A.J."/>
            <person name="Cagnazzo J."/>
            <person name="Carlos C."/>
            <person name="Flanigan W."/>
            <person name="Grubbs K.J."/>
            <person name="Horn H.A."/>
            <person name="Hoffmann F.M."/>
            <person name="Klassen J.L."/>
            <person name="Knack J.J."/>
            <person name="Lewin G.R."/>
            <person name="McDonald B.R."/>
            <person name="Muller L."/>
            <person name="Melo W.G.P."/>
            <person name="Pinto-Tomas A.A."/>
            <person name="Schmitz A."/>
            <person name="Wendt-Pienkowski E."/>
            <person name="Wildman S."/>
            <person name="Zhao M."/>
            <person name="Zhang F."/>
            <person name="Bugni T.S."/>
            <person name="Andes D.R."/>
            <person name="Pupo M.T."/>
            <person name="Currie C.R."/>
        </authorList>
    </citation>
    <scope>NUCLEOTIDE SEQUENCE [LARGE SCALE GENOMIC DNA]</scope>
    <source>
        <strain evidence="9 10">SID5840</strain>
    </source>
</reference>
<dbReference type="Pfam" id="PF00892">
    <property type="entry name" value="EamA"/>
    <property type="match status" value="2"/>
</dbReference>
<accession>A0A7K2IVB1</accession>
<dbReference type="InterPro" id="IPR000620">
    <property type="entry name" value="EamA_dom"/>
</dbReference>
<feature type="transmembrane region" description="Helical" evidence="7">
    <location>
        <begin position="144"/>
        <end position="166"/>
    </location>
</feature>
<dbReference type="Gene3D" id="1.10.3730.20">
    <property type="match status" value="1"/>
</dbReference>
<name>A0A7K2IVB1_9ACTN</name>
<comment type="subcellular location">
    <subcellularLocation>
        <location evidence="1">Membrane</location>
        <topology evidence="1">Multi-pass membrane protein</topology>
    </subcellularLocation>
</comment>
<proteinExistence type="inferred from homology"/>